<accession>A0A2G8SGK2</accession>
<name>A0A2G8SGK2_9APHY</name>
<organism evidence="1 2">
    <name type="scientific">Ganoderma sinense ZZ0214-1</name>
    <dbReference type="NCBI Taxonomy" id="1077348"/>
    <lineage>
        <taxon>Eukaryota</taxon>
        <taxon>Fungi</taxon>
        <taxon>Dikarya</taxon>
        <taxon>Basidiomycota</taxon>
        <taxon>Agaricomycotina</taxon>
        <taxon>Agaricomycetes</taxon>
        <taxon>Polyporales</taxon>
        <taxon>Polyporaceae</taxon>
        <taxon>Ganoderma</taxon>
    </lineage>
</organism>
<dbReference type="EMBL" id="AYKW01000009">
    <property type="protein sequence ID" value="PIL32882.1"/>
    <property type="molecule type" value="Genomic_DNA"/>
</dbReference>
<evidence type="ECO:0008006" key="3">
    <source>
        <dbReference type="Google" id="ProtNLM"/>
    </source>
</evidence>
<keyword evidence="2" id="KW-1185">Reference proteome</keyword>
<gene>
    <name evidence="1" type="ORF">GSI_05000</name>
</gene>
<comment type="caution">
    <text evidence="1">The sequence shown here is derived from an EMBL/GenBank/DDBJ whole genome shotgun (WGS) entry which is preliminary data.</text>
</comment>
<evidence type="ECO:0000313" key="1">
    <source>
        <dbReference type="EMBL" id="PIL32882.1"/>
    </source>
</evidence>
<dbReference type="Proteomes" id="UP000230002">
    <property type="component" value="Unassembled WGS sequence"/>
</dbReference>
<reference evidence="1 2" key="1">
    <citation type="journal article" date="2015" name="Sci. Rep.">
        <title>Chromosome-level genome map provides insights into diverse defense mechanisms in the medicinal fungus Ganoderma sinense.</title>
        <authorList>
            <person name="Zhu Y."/>
            <person name="Xu J."/>
            <person name="Sun C."/>
            <person name="Zhou S."/>
            <person name="Xu H."/>
            <person name="Nelson D.R."/>
            <person name="Qian J."/>
            <person name="Song J."/>
            <person name="Luo H."/>
            <person name="Xiang L."/>
            <person name="Li Y."/>
            <person name="Xu Z."/>
            <person name="Ji A."/>
            <person name="Wang L."/>
            <person name="Lu S."/>
            <person name="Hayward A."/>
            <person name="Sun W."/>
            <person name="Li X."/>
            <person name="Schwartz D.C."/>
            <person name="Wang Y."/>
            <person name="Chen S."/>
        </authorList>
    </citation>
    <scope>NUCLEOTIDE SEQUENCE [LARGE SCALE GENOMIC DNA]</scope>
    <source>
        <strain evidence="1 2">ZZ0214-1</strain>
    </source>
</reference>
<proteinExistence type="predicted"/>
<sequence length="401" mass="44492">MEASPQRTVAKMMRTCRALRDNGARIVLGGGASLRTEDHVLSFVQFLRADPTSRIQHLRDLDIGCGELPRCTADELLWLITSPLLALDSLALRKADSLLKSNISPSELTSDGDLNVLVTALAQLTTVRHLKVSQCDNQACTLVRTICSPLKTISVHFPSDGPRNGDEAESRNPILLLAKHSATLEEISGSHFAMLQPHIIYDEVFPCVRRLSASYDAVWCHRTRAHVHAFPNLTHLRLSFADRGHVGVYHDTFPTTRALRRRIWNRESLDAVTPRPAWKKLEELRGAVTDVLALGMASHVPMLRLVGMVMPRAFRHVSTILEDLLPTGLAIAVAGALTFQERMGTLLSGPAAQQIRELELEVVFSAAEGDMDIHAVLVRSFFMTLSRRRKETVLMATLPTR</sequence>
<dbReference type="OrthoDB" id="2751407at2759"/>
<evidence type="ECO:0000313" key="2">
    <source>
        <dbReference type="Proteomes" id="UP000230002"/>
    </source>
</evidence>
<protein>
    <recommendedName>
        <fullName evidence="3">F-box domain-containing protein</fullName>
    </recommendedName>
</protein>
<dbReference type="AlphaFoldDB" id="A0A2G8SGK2"/>